<feature type="compositionally biased region" description="Basic residues" evidence="1">
    <location>
        <begin position="429"/>
        <end position="451"/>
    </location>
</feature>
<reference evidence="2" key="1">
    <citation type="submission" date="2009-08" db="EMBL/GenBank/DDBJ databases">
        <title>Annotation of Salpingoeca rosetta.</title>
        <authorList>
            <consortium name="The Broad Institute Genome Sequencing Platform"/>
            <person name="Russ C."/>
            <person name="Cuomo C."/>
            <person name="Burger G."/>
            <person name="Gray M.W."/>
            <person name="Holland P.W.H."/>
            <person name="King N."/>
            <person name="Lang F.B.F."/>
            <person name="Roger A.J."/>
            <person name="Ruiz-Trillo I."/>
            <person name="Young S.K."/>
            <person name="Zeng Q."/>
            <person name="Gargeya S."/>
            <person name="Alvarado L."/>
            <person name="Berlin A."/>
            <person name="Chapman S.B."/>
            <person name="Chen Z."/>
            <person name="Freedman E."/>
            <person name="Gellesch M."/>
            <person name="Goldberg J."/>
            <person name="Griggs A."/>
            <person name="Gujja S."/>
            <person name="Heilman E."/>
            <person name="Heiman D."/>
            <person name="Howarth C."/>
            <person name="Mehta T."/>
            <person name="Neiman D."/>
            <person name="Pearson M."/>
            <person name="Roberts A."/>
            <person name="Saif S."/>
            <person name="Shea T."/>
            <person name="Shenoy N."/>
            <person name="Sisk P."/>
            <person name="Stolte C."/>
            <person name="Sykes S."/>
            <person name="White J."/>
            <person name="Yandava C."/>
            <person name="Haas B."/>
            <person name="Nusbaum C."/>
            <person name="Birren B."/>
        </authorList>
    </citation>
    <scope>NUCLEOTIDE SEQUENCE [LARGE SCALE GENOMIC DNA]</scope>
    <source>
        <strain evidence="2">ATCC 50818</strain>
    </source>
</reference>
<dbReference type="EMBL" id="GL832956">
    <property type="protein sequence ID" value="EGD75924.1"/>
    <property type="molecule type" value="Genomic_DNA"/>
</dbReference>
<organism evidence="3">
    <name type="scientific">Salpingoeca rosetta (strain ATCC 50818 / BSB-021)</name>
    <dbReference type="NCBI Taxonomy" id="946362"/>
    <lineage>
        <taxon>Eukaryota</taxon>
        <taxon>Choanoflagellata</taxon>
        <taxon>Craspedida</taxon>
        <taxon>Salpingoecidae</taxon>
        <taxon>Salpingoeca</taxon>
    </lineage>
</organism>
<name>F2TX15_SALR5</name>
<sequence length="722" mass="83140">MKKFVSATRTFASLGLDPRVAECVEHVEWVSDLVCKASDKVLEQLLQSTEGVDMKSELQERIKKRKEEEEKKKKEKEKEKSEKKRKRKRKRRRRRRRKGPGQGKSSAIPQVDGFGPEDVDTLLAVICKKKVPAHDVSTREAQRVLARELQPPPTKQPRRAVRPQKRPRHTTCSKKQPRRAVRAKKQPYQAPGLWEALKVSTTAFTRQTSALRGVSRTMPNATTPVNTPPQIKAIAHNLLDMTCRTLQGALKLHIRHAPARWLRTFRYVRQKAKEQEQEDQEDQEKDSVEDDLEYAELRDLLTDCKTNEERLGFVFAVNQALRQYSHIRYKHPPLLPLFRGTRHLRFSKSTLRLLKIQPRQGDGSRLDDFFSPRRPRDHERLKEATSFVTDGVAAHVCLQVEEKPKGAAKNKNGGKVVADQNASKDKLTKSQRRTRSRRRRRRRRRKCRLRQRTAQPTVVGCDPGVRVPVTLACVQTGRVLRYRQQRWANFLHCRLLSSKQKKARREKRQAHKEAWQAAQQGVEQQRPIRHPHTIEELAHRQHTRTKFTRRHRKQLLHGFLARRRDLRAFALRVAKTFPGAKVFWGDAASNGFRTRGAGLHGPTGQLRKHISKLLDVQTTSEYRSSKYTYCCGVQGQYSSATRLTRCPACGVARDRDVVGATAIGLIGLGLRHDLPLGLWTPPEKPFWLHPGSTPTRHLPKTPDFSLRTIKRLTHSFSCASTQ</sequence>
<evidence type="ECO:0000313" key="3">
    <source>
        <dbReference type="Proteomes" id="UP000007799"/>
    </source>
</evidence>
<feature type="compositionally biased region" description="Basic and acidic residues" evidence="1">
    <location>
        <begin position="64"/>
        <end position="82"/>
    </location>
</feature>
<accession>F2TX15</accession>
<proteinExistence type="predicted"/>
<dbReference type="AlphaFoldDB" id="F2TX15"/>
<feature type="region of interest" description="Disordered" evidence="1">
    <location>
        <begin position="132"/>
        <end position="187"/>
    </location>
</feature>
<feature type="region of interest" description="Disordered" evidence="1">
    <location>
        <begin position="405"/>
        <end position="452"/>
    </location>
</feature>
<evidence type="ECO:0000256" key="1">
    <source>
        <dbReference type="SAM" id="MobiDB-lite"/>
    </source>
</evidence>
<protein>
    <submittedName>
        <fullName evidence="2">Uncharacterized protein</fullName>
    </submittedName>
</protein>
<dbReference type="KEGG" id="sre:PTSG_11622"/>
<feature type="compositionally biased region" description="Basic and acidic residues" evidence="1">
    <location>
        <begin position="132"/>
        <end position="146"/>
    </location>
</feature>
<dbReference type="Proteomes" id="UP000007799">
    <property type="component" value="Unassembled WGS sequence"/>
</dbReference>
<evidence type="ECO:0000313" key="2">
    <source>
        <dbReference type="EMBL" id="EGD75924.1"/>
    </source>
</evidence>
<dbReference type="RefSeq" id="XP_004998100.1">
    <property type="nucleotide sequence ID" value="XM_004998043.1"/>
</dbReference>
<feature type="region of interest" description="Disordered" evidence="1">
    <location>
        <begin position="64"/>
        <end position="114"/>
    </location>
</feature>
<feature type="compositionally biased region" description="Basic residues" evidence="1">
    <location>
        <begin position="83"/>
        <end position="99"/>
    </location>
</feature>
<feature type="compositionally biased region" description="Low complexity" evidence="1">
    <location>
        <begin position="407"/>
        <end position="418"/>
    </location>
</feature>
<gene>
    <name evidence="2" type="ORF">PTSG_11622</name>
</gene>
<dbReference type="InParanoid" id="F2TX15"/>
<feature type="compositionally biased region" description="Basic residues" evidence="1">
    <location>
        <begin position="156"/>
        <end position="185"/>
    </location>
</feature>
<dbReference type="GeneID" id="16078696"/>
<keyword evidence="3" id="KW-1185">Reference proteome</keyword>